<dbReference type="GO" id="GO:0043139">
    <property type="term" value="F:5'-3' DNA helicase activity"/>
    <property type="evidence" value="ECO:0007669"/>
    <property type="project" value="TreeGrafter"/>
</dbReference>
<dbReference type="InterPro" id="IPR001374">
    <property type="entry name" value="R3H_dom"/>
</dbReference>
<keyword evidence="13" id="KW-0347">Helicase</keyword>
<dbReference type="InterPro" id="IPR027417">
    <property type="entry name" value="P-loop_NTPase"/>
</dbReference>
<keyword evidence="9" id="KW-0479">Metal-binding</keyword>
<comment type="subcellular location">
    <subcellularLocation>
        <location evidence="2">Cell projection</location>
        <location evidence="2">Axon</location>
    </subcellularLocation>
    <subcellularLocation>
        <location evidence="3">Cytoplasm</location>
    </subcellularLocation>
    <subcellularLocation>
        <location evidence="1">Nucleus</location>
    </subcellularLocation>
</comment>
<comment type="catalytic activity">
    <reaction evidence="26">
        <text>ATP + H2O = ADP + phosphate + H(+)</text>
        <dbReference type="Rhea" id="RHEA:13065"/>
        <dbReference type="ChEBI" id="CHEBI:15377"/>
        <dbReference type="ChEBI" id="CHEBI:15378"/>
        <dbReference type="ChEBI" id="CHEBI:30616"/>
        <dbReference type="ChEBI" id="CHEBI:43474"/>
        <dbReference type="ChEBI" id="CHEBI:456216"/>
        <dbReference type="EC" id="3.6.4.13"/>
    </reaction>
    <physiologicalReaction direction="left-to-right" evidence="26">
        <dbReference type="Rhea" id="RHEA:13066"/>
    </physiologicalReaction>
</comment>
<keyword evidence="19" id="KW-0238">DNA-binding</keyword>
<evidence type="ECO:0000256" key="27">
    <source>
        <dbReference type="ARBA" id="ARBA00060343"/>
    </source>
</evidence>
<evidence type="ECO:0000256" key="21">
    <source>
        <dbReference type="ARBA" id="ARBA00023163"/>
    </source>
</evidence>
<dbReference type="InterPro" id="IPR036867">
    <property type="entry name" value="R3H_dom_sf"/>
</dbReference>
<dbReference type="GO" id="GO:0005524">
    <property type="term" value="F:ATP binding"/>
    <property type="evidence" value="ECO:0007669"/>
    <property type="project" value="UniProtKB-KW"/>
</dbReference>
<dbReference type="InterPro" id="IPR048761">
    <property type="entry name" value="SMUBP-2_HCS1_1B"/>
</dbReference>
<accession>A0A452SJ04</accession>
<proteinExistence type="inferred from homology"/>
<dbReference type="FunFam" id="3.40.50.300:FF:001171">
    <property type="entry name" value="DNA-binding protein SMUBP-2"/>
    <property type="match status" value="1"/>
</dbReference>
<keyword evidence="18" id="KW-0805">Transcription regulation</keyword>
<evidence type="ECO:0000256" key="10">
    <source>
        <dbReference type="ARBA" id="ARBA00022741"/>
    </source>
</evidence>
<protein>
    <recommendedName>
        <fullName evidence="29">DNA-binding protein SMUBP-2</fullName>
        <ecNumber evidence="5">3.6.4.12</ecNumber>
        <ecNumber evidence="6">3.6.4.13</ecNumber>
    </recommendedName>
    <alternativeName>
        <fullName evidence="30">ATP-dependent helicase IGHMBP2</fullName>
    </alternativeName>
</protein>
<keyword evidence="7" id="KW-0963">Cytoplasm</keyword>
<evidence type="ECO:0000256" key="15">
    <source>
        <dbReference type="ARBA" id="ARBA00022840"/>
    </source>
</evidence>
<keyword evidence="22" id="KW-0539">Nucleus</keyword>
<feature type="compositionally biased region" description="Basic and acidic residues" evidence="32">
    <location>
        <begin position="904"/>
        <end position="930"/>
    </location>
</feature>
<dbReference type="GO" id="GO:0003724">
    <property type="term" value="F:RNA helicase activity"/>
    <property type="evidence" value="ECO:0007669"/>
    <property type="project" value="UniProtKB-EC"/>
</dbReference>
<dbReference type="InterPro" id="IPR034072">
    <property type="entry name" value="R3H_Smubp-2"/>
</dbReference>
<feature type="compositionally biased region" description="Low complexity" evidence="32">
    <location>
        <begin position="674"/>
        <end position="687"/>
    </location>
</feature>
<feature type="domain" description="R3H" evidence="34">
    <location>
        <begin position="690"/>
        <end position="753"/>
    </location>
</feature>
<evidence type="ECO:0000256" key="26">
    <source>
        <dbReference type="ARBA" id="ARBA00049390"/>
    </source>
</evidence>
<dbReference type="InterPro" id="IPR047187">
    <property type="entry name" value="SF1_C_Upf1"/>
</dbReference>
<dbReference type="Pfam" id="PF21138">
    <property type="entry name" value="SMUBP-2_HCS1_1B"/>
    <property type="match status" value="1"/>
</dbReference>
<keyword evidence="11 31" id="KW-0863">Zinc-finger</keyword>
<dbReference type="FunFam" id="3.40.50.300:FF:001146">
    <property type="entry name" value="DNA-binding protein SMUBP-2 isoform X1"/>
    <property type="match status" value="1"/>
</dbReference>
<evidence type="ECO:0000256" key="4">
    <source>
        <dbReference type="ARBA" id="ARBA00007913"/>
    </source>
</evidence>
<evidence type="ECO:0000256" key="31">
    <source>
        <dbReference type="PROSITE-ProRule" id="PRU00449"/>
    </source>
</evidence>
<evidence type="ECO:0000256" key="24">
    <source>
        <dbReference type="ARBA" id="ARBA00023274"/>
    </source>
</evidence>
<dbReference type="InterPro" id="IPR041677">
    <property type="entry name" value="DNA2/NAM7_AAA_11"/>
</dbReference>
<dbReference type="InterPro" id="IPR035896">
    <property type="entry name" value="AN1-like_Znf"/>
</dbReference>
<dbReference type="CDD" id="cd02641">
    <property type="entry name" value="R3H_Smubp-2_like"/>
    <property type="match status" value="1"/>
</dbReference>
<dbReference type="AlphaFoldDB" id="A0A452SJ04"/>
<feature type="compositionally biased region" description="Polar residues" evidence="32">
    <location>
        <begin position="779"/>
        <end position="794"/>
    </location>
</feature>
<dbReference type="GO" id="GO:0005737">
    <property type="term" value="C:cytoplasm"/>
    <property type="evidence" value="ECO:0007669"/>
    <property type="project" value="UniProtKB-SubCell"/>
</dbReference>
<evidence type="ECO:0000256" key="32">
    <source>
        <dbReference type="SAM" id="MobiDB-lite"/>
    </source>
</evidence>
<keyword evidence="24" id="KW-0687">Ribonucleoprotein</keyword>
<evidence type="ECO:0000256" key="2">
    <source>
        <dbReference type="ARBA" id="ARBA00004489"/>
    </source>
</evidence>
<gene>
    <name evidence="35" type="primary">IGHMBP2</name>
</gene>
<keyword evidence="16" id="KW-0694">RNA-binding</keyword>
<evidence type="ECO:0000256" key="19">
    <source>
        <dbReference type="ARBA" id="ARBA00023125"/>
    </source>
</evidence>
<dbReference type="Ensembl" id="ENSUAMT00000036267.1">
    <property type="protein sequence ID" value="ENSUAMP00000032541.1"/>
    <property type="gene ID" value="ENSUAMG00000024817.1"/>
</dbReference>
<evidence type="ECO:0000256" key="13">
    <source>
        <dbReference type="ARBA" id="ARBA00022806"/>
    </source>
</evidence>
<keyword evidence="17" id="KW-0007">Acetylation</keyword>
<dbReference type="SUPFAM" id="SSF52540">
    <property type="entry name" value="P-loop containing nucleoside triphosphate hydrolases"/>
    <property type="match status" value="1"/>
</dbReference>
<evidence type="ECO:0000256" key="12">
    <source>
        <dbReference type="ARBA" id="ARBA00022801"/>
    </source>
</evidence>
<dbReference type="Gene3D" id="2.40.30.270">
    <property type="match status" value="1"/>
</dbReference>
<evidence type="ECO:0000313" key="35">
    <source>
        <dbReference type="Ensembl" id="ENSUAMP00000032541.1"/>
    </source>
</evidence>
<dbReference type="PANTHER" id="PTHR43788:SF8">
    <property type="entry name" value="DNA-BINDING PROTEIN SMUBP-2"/>
    <property type="match status" value="1"/>
</dbReference>
<dbReference type="Gene3D" id="3.30.1370.50">
    <property type="entry name" value="R3H-like domain"/>
    <property type="match status" value="1"/>
</dbReference>
<keyword evidence="23" id="KW-0966">Cell projection</keyword>
<evidence type="ECO:0000256" key="6">
    <source>
        <dbReference type="ARBA" id="ARBA00012552"/>
    </source>
</evidence>
<dbReference type="SMART" id="SM00154">
    <property type="entry name" value="ZnF_AN1"/>
    <property type="match status" value="1"/>
</dbReference>
<reference evidence="36" key="1">
    <citation type="submission" date="2016-06" db="EMBL/GenBank/DDBJ databases">
        <title>De novo assembly and RNA-Seq shows season-dependent expression and editing in black bear kidneys.</title>
        <authorList>
            <person name="Korstanje R."/>
            <person name="Srivastava A."/>
            <person name="Sarsani V.K."/>
            <person name="Sheehan S.M."/>
            <person name="Seger R.L."/>
            <person name="Barter M.E."/>
            <person name="Lindqvist C."/>
            <person name="Brody L.C."/>
            <person name="Mullikin J.C."/>
        </authorList>
    </citation>
    <scope>NUCLEOTIDE SEQUENCE [LARGE SCALE GENOMIC DNA]</scope>
</reference>
<organism evidence="35 36">
    <name type="scientific">Ursus americanus</name>
    <name type="common">American black bear</name>
    <name type="synonym">Euarctos americanus</name>
    <dbReference type="NCBI Taxonomy" id="9643"/>
    <lineage>
        <taxon>Eukaryota</taxon>
        <taxon>Metazoa</taxon>
        <taxon>Chordata</taxon>
        <taxon>Craniata</taxon>
        <taxon>Vertebrata</taxon>
        <taxon>Euteleostomi</taxon>
        <taxon>Mammalia</taxon>
        <taxon>Eutheria</taxon>
        <taxon>Laurasiatheria</taxon>
        <taxon>Carnivora</taxon>
        <taxon>Caniformia</taxon>
        <taxon>Ursidae</taxon>
        <taxon>Ursus</taxon>
    </lineage>
</organism>
<reference evidence="35" key="2">
    <citation type="submission" date="2025-08" db="UniProtKB">
        <authorList>
            <consortium name="Ensembl"/>
        </authorList>
    </citation>
    <scope>IDENTIFICATION</scope>
</reference>
<evidence type="ECO:0000256" key="16">
    <source>
        <dbReference type="ARBA" id="ARBA00022884"/>
    </source>
</evidence>
<dbReference type="FunFam" id="3.30.1370.50:FF:000002">
    <property type="entry name" value="Immunoglobulin mu DNA-binding protein 2"/>
    <property type="match status" value="1"/>
</dbReference>
<evidence type="ECO:0000256" key="7">
    <source>
        <dbReference type="ARBA" id="ARBA00022490"/>
    </source>
</evidence>
<dbReference type="EC" id="3.6.4.12" evidence="5"/>
<dbReference type="GO" id="GO:0008270">
    <property type="term" value="F:zinc ion binding"/>
    <property type="evidence" value="ECO:0007669"/>
    <property type="project" value="UniProtKB-KW"/>
</dbReference>
<name>A0A452SJ04_URSAM</name>
<evidence type="ECO:0000256" key="17">
    <source>
        <dbReference type="ARBA" id="ARBA00022990"/>
    </source>
</evidence>
<reference evidence="35" key="3">
    <citation type="submission" date="2025-09" db="UniProtKB">
        <authorList>
            <consortium name="Ensembl"/>
        </authorList>
    </citation>
    <scope>IDENTIFICATION</scope>
</reference>
<evidence type="ECO:0000256" key="14">
    <source>
        <dbReference type="ARBA" id="ARBA00022833"/>
    </source>
</evidence>
<dbReference type="InterPro" id="IPR014001">
    <property type="entry name" value="Helicase_ATP-bd"/>
</dbReference>
<comment type="subunit">
    <text evidence="28">Homooligomer. Interacts with RUVBL1. Interacts with RUVBL2. Interacts with GTF3C1. Interacts with ABT1. Interacts with ribosomes.</text>
</comment>
<dbReference type="SMART" id="SM00487">
    <property type="entry name" value="DEXDc"/>
    <property type="match status" value="1"/>
</dbReference>
<keyword evidence="15" id="KW-0067">ATP-binding</keyword>
<feature type="region of interest" description="Disordered" evidence="32">
    <location>
        <begin position="807"/>
        <end position="827"/>
    </location>
</feature>
<dbReference type="InterPro" id="IPR050534">
    <property type="entry name" value="Coronavir_polyprotein_1ab"/>
</dbReference>
<dbReference type="Pfam" id="PF13086">
    <property type="entry name" value="AAA_11"/>
    <property type="match status" value="1"/>
</dbReference>
<evidence type="ECO:0000256" key="3">
    <source>
        <dbReference type="ARBA" id="ARBA00004496"/>
    </source>
</evidence>
<evidence type="ECO:0000256" key="28">
    <source>
        <dbReference type="ARBA" id="ARBA00065318"/>
    </source>
</evidence>
<keyword evidence="12" id="KW-0378">Hydrolase</keyword>
<comment type="catalytic activity">
    <reaction evidence="25">
        <text>ATP + H2O = ADP + phosphate + H(+)</text>
        <dbReference type="Rhea" id="RHEA:13065"/>
        <dbReference type="ChEBI" id="CHEBI:15377"/>
        <dbReference type="ChEBI" id="CHEBI:15378"/>
        <dbReference type="ChEBI" id="CHEBI:30616"/>
        <dbReference type="ChEBI" id="CHEBI:43474"/>
        <dbReference type="ChEBI" id="CHEBI:456216"/>
        <dbReference type="EC" id="3.6.4.12"/>
    </reaction>
    <physiologicalReaction direction="left-to-right" evidence="25">
        <dbReference type="Rhea" id="RHEA:13066"/>
    </physiologicalReaction>
</comment>
<feature type="domain" description="AN1-type" evidence="33">
    <location>
        <begin position="839"/>
        <end position="888"/>
    </location>
</feature>
<dbReference type="GO" id="GO:0016787">
    <property type="term" value="F:hydrolase activity"/>
    <property type="evidence" value="ECO:0007669"/>
    <property type="project" value="UniProtKB-KW"/>
</dbReference>
<evidence type="ECO:0000256" key="30">
    <source>
        <dbReference type="ARBA" id="ARBA00082678"/>
    </source>
</evidence>
<keyword evidence="21" id="KW-0804">Transcription</keyword>
<evidence type="ECO:0000256" key="25">
    <source>
        <dbReference type="ARBA" id="ARBA00048432"/>
    </source>
</evidence>
<keyword evidence="36" id="KW-1185">Reference proteome</keyword>
<feature type="region of interest" description="Disordered" evidence="32">
    <location>
        <begin position="645"/>
        <end position="690"/>
    </location>
</feature>
<dbReference type="SMART" id="SM00382">
    <property type="entry name" value="AAA"/>
    <property type="match status" value="1"/>
</dbReference>
<evidence type="ECO:0000256" key="23">
    <source>
        <dbReference type="ARBA" id="ARBA00023273"/>
    </source>
</evidence>
<evidence type="ECO:0000256" key="20">
    <source>
        <dbReference type="ARBA" id="ARBA00023159"/>
    </source>
</evidence>
<keyword evidence="8" id="KW-0820">tRNA-binding</keyword>
<evidence type="ECO:0000259" key="33">
    <source>
        <dbReference type="PROSITE" id="PS51039"/>
    </source>
</evidence>
<feature type="compositionally biased region" description="Pro residues" evidence="32">
    <location>
        <begin position="754"/>
        <end position="764"/>
    </location>
</feature>
<dbReference type="SUPFAM" id="SSF118310">
    <property type="entry name" value="AN1-like Zinc finger"/>
    <property type="match status" value="1"/>
</dbReference>
<keyword evidence="14" id="KW-0862">Zinc</keyword>
<keyword evidence="10" id="KW-0547">Nucleotide-binding</keyword>
<dbReference type="FunFam" id="4.10.1110.10:FF:000002">
    <property type="entry name" value="Immunoglobulin mu DNA-binding protein 2"/>
    <property type="match status" value="1"/>
</dbReference>
<dbReference type="InterPro" id="IPR000058">
    <property type="entry name" value="Znf_AN1"/>
</dbReference>
<dbReference type="GO" id="GO:0005634">
    <property type="term" value="C:nucleus"/>
    <property type="evidence" value="ECO:0007669"/>
    <property type="project" value="UniProtKB-SubCell"/>
</dbReference>
<dbReference type="CDD" id="cd18808">
    <property type="entry name" value="SF1_C_Upf1"/>
    <property type="match status" value="1"/>
</dbReference>
<dbReference type="Gene3D" id="3.40.50.300">
    <property type="entry name" value="P-loop containing nucleotide triphosphate hydrolases"/>
    <property type="match status" value="2"/>
</dbReference>
<evidence type="ECO:0000256" key="1">
    <source>
        <dbReference type="ARBA" id="ARBA00004123"/>
    </source>
</evidence>
<dbReference type="PANTHER" id="PTHR43788">
    <property type="entry name" value="DNA2/NAM7 HELICASE FAMILY MEMBER"/>
    <property type="match status" value="1"/>
</dbReference>
<dbReference type="Proteomes" id="UP000291022">
    <property type="component" value="Unassembled WGS sequence"/>
</dbReference>
<evidence type="ECO:0000256" key="5">
    <source>
        <dbReference type="ARBA" id="ARBA00012551"/>
    </source>
</evidence>
<comment type="function">
    <text evidence="27">5' to 3' helicase that unwinds RNA and DNA duplexes in an ATP-dependent reaction. Specific to 5'-phosphorylated single-stranded guanine-rich sequences. May play a role in RNA metabolism, ribosome biogenesis or initiation of translation. May play a role in regulation of transcription. Interacts with tRNA-Tyr.</text>
</comment>
<dbReference type="InterPro" id="IPR004483">
    <property type="entry name" value="SMUBP-2/Hcs1-like"/>
</dbReference>
<evidence type="ECO:0000256" key="9">
    <source>
        <dbReference type="ARBA" id="ARBA00022723"/>
    </source>
</evidence>
<dbReference type="PROSITE" id="PS51039">
    <property type="entry name" value="ZF_AN1"/>
    <property type="match status" value="1"/>
</dbReference>
<evidence type="ECO:0000256" key="11">
    <source>
        <dbReference type="ARBA" id="ARBA00022771"/>
    </source>
</evidence>
<dbReference type="Pfam" id="PF13087">
    <property type="entry name" value="AAA_12"/>
    <property type="match status" value="1"/>
</dbReference>
<evidence type="ECO:0000259" key="34">
    <source>
        <dbReference type="PROSITE" id="PS51061"/>
    </source>
</evidence>
<dbReference type="GO" id="GO:0000049">
    <property type="term" value="F:tRNA binding"/>
    <property type="evidence" value="ECO:0007669"/>
    <property type="project" value="UniProtKB-KW"/>
</dbReference>
<keyword evidence="20" id="KW-0010">Activator</keyword>
<dbReference type="GO" id="GO:0003677">
    <property type="term" value="F:DNA binding"/>
    <property type="evidence" value="ECO:0007669"/>
    <property type="project" value="UniProtKB-KW"/>
</dbReference>
<dbReference type="CDD" id="cd18044">
    <property type="entry name" value="DEXXQc_SMUBP2"/>
    <property type="match status" value="1"/>
</dbReference>
<dbReference type="NCBIfam" id="TIGR00376">
    <property type="entry name" value="IGHMBP2 family helicase"/>
    <property type="match status" value="1"/>
</dbReference>
<dbReference type="Pfam" id="PF01428">
    <property type="entry name" value="zf-AN1"/>
    <property type="match status" value="1"/>
</dbReference>
<dbReference type="GeneTree" id="ENSGT00930000151035"/>
<dbReference type="Gene3D" id="4.10.1110.10">
    <property type="entry name" value="AN1-like Zinc finger"/>
    <property type="match status" value="1"/>
</dbReference>
<evidence type="ECO:0000256" key="8">
    <source>
        <dbReference type="ARBA" id="ARBA00022555"/>
    </source>
</evidence>
<dbReference type="GO" id="GO:0030424">
    <property type="term" value="C:axon"/>
    <property type="evidence" value="ECO:0007669"/>
    <property type="project" value="UniProtKB-SubCell"/>
</dbReference>
<dbReference type="SUPFAM" id="SSF82708">
    <property type="entry name" value="R3H domain"/>
    <property type="match status" value="1"/>
</dbReference>
<dbReference type="SMART" id="SM00393">
    <property type="entry name" value="R3H"/>
    <property type="match status" value="1"/>
</dbReference>
<feature type="region of interest" description="Disordered" evidence="32">
    <location>
        <begin position="902"/>
        <end position="939"/>
    </location>
</feature>
<evidence type="ECO:0000256" key="29">
    <source>
        <dbReference type="ARBA" id="ARBA00074890"/>
    </source>
</evidence>
<dbReference type="GO" id="GO:1990904">
    <property type="term" value="C:ribonucleoprotein complex"/>
    <property type="evidence" value="ECO:0007669"/>
    <property type="project" value="UniProtKB-KW"/>
</dbReference>
<feature type="region of interest" description="Disordered" evidence="32">
    <location>
        <begin position="751"/>
        <end position="794"/>
    </location>
</feature>
<dbReference type="InterPro" id="IPR003593">
    <property type="entry name" value="AAA+_ATPase"/>
</dbReference>
<evidence type="ECO:0000256" key="22">
    <source>
        <dbReference type="ARBA" id="ARBA00023242"/>
    </source>
</evidence>
<dbReference type="InterPro" id="IPR041679">
    <property type="entry name" value="DNA2/NAM7-like_C"/>
</dbReference>
<dbReference type="FunFam" id="2.40.30.270:FF:000001">
    <property type="entry name" value="Immunoglobulin mu DNA-binding protein 2"/>
    <property type="match status" value="1"/>
</dbReference>
<sequence length="939" mass="102750">MATAAVESFVTKQLDLLELERDAEVEERRSWQESISPKELQSRGVCLLKLQVSSQRTGLYGRLLVTFEPRRCASAPVLPSNSFTSGDIVGLYDEGSQLATGILTRITQRSVTVAFDESHDFQLSLDREQSYRLLKLANDVTYKRLKKALITLKKYHSGPASSLIEVLFGGSAPSPAKPPLFCNASLDASQKEAVSFALSQKELAIIHGPPGTGKTTTVVEIILQAVRQGLKVLCCAPSNIAVDNLVERLARCKQRVLRLGHPARLLESIQQHSLDAVLARSDNAQIVADIRKDIDQAFAKNRQTQDKREKSSVWSEIKLLRKELKEREEAAMLESLTSAAVVLATNTGASSDGPLKLLPDSHFDVAVIDECAQALEASCWIPLLKARKCILAGDHKQLPPTTVSHKAALAGLSLSLMERLAEEHGVRVVRTLTVQYRMHWAIMQWASDALYHGQLTAHPSVAGHLLRDLPGVAATEETGIPLLLVDTAGCGLFELEEEDDQSKGNPGEVRLVSLHIQALVDAGVQASDIAVITPYNLQVDLLRQSLAHRHPELEIKSVDGFQGREKEAVVLSFVRSNRKGEVGFLAEDRRINVAVTRARRHVAVVCDSRTVNNHAFLKTLVDHFTEHGEVRTAFEYLDDIIPENYSHESSQGHGQTGAKPHGSAALARKPPGGRPQEGAQGARAAAGLDRDRAERFRAKIAEFVASEKTQLEFPASLNSHDRMWIHQIAEEHGLRHDSTGEGKKRFITVSKRAPPAPPAPPPPAGAGSQTPVGPRAPGPTQTDPPLGEPSSQDPLNLKALHLERLQREKSRQERPVPAAEKQASVSSEEDFDALVAAAIKADNSCGLAKCTASVVTLGQLCLHCGLRFCLSHHLPEIHGCGERARAHARQRISREGVLYAGSGTKDRSLDPAKRAQLQRRLDKKLDELTSQRKSKRKEK</sequence>
<evidence type="ECO:0000313" key="36">
    <source>
        <dbReference type="Proteomes" id="UP000291022"/>
    </source>
</evidence>
<dbReference type="EC" id="3.6.4.13" evidence="6"/>
<dbReference type="PROSITE" id="PS51061">
    <property type="entry name" value="R3H"/>
    <property type="match status" value="1"/>
</dbReference>
<comment type="similarity">
    <text evidence="4">Belongs to the DNA2/NAM7 helicase family.</text>
</comment>
<evidence type="ECO:0000256" key="18">
    <source>
        <dbReference type="ARBA" id="ARBA00023015"/>
    </source>
</evidence>
<dbReference type="Pfam" id="PF01424">
    <property type="entry name" value="R3H"/>
    <property type="match status" value="1"/>
</dbReference>